<proteinExistence type="predicted"/>
<evidence type="ECO:0000259" key="1">
    <source>
        <dbReference type="Pfam" id="PF01443"/>
    </source>
</evidence>
<protein>
    <submittedName>
        <fullName evidence="2">TGB1</fullName>
    </submittedName>
</protein>
<sequence>MNDILNSLSDLVRTNLELTQPIVIHCAAGSGKTTLIKKIVKTKRGLFKAYTTSNNTSRDYESHIIQKYNPELEYDNNCILDEYPILNKEELIKFGAIFCDPLQYHCTQFQAHYIQNRSHRLGVQTCNLLQSINKDIIGYKEDKVIIEDIFTGEPEGVIVCFEEEIVELLRAHQADFSFYEEIIGKEFETVTLVTTKQIEELTDHKSYICLTRHKNTLKILKPNAISSSSE</sequence>
<evidence type="ECO:0000313" key="2">
    <source>
        <dbReference type="EMBL" id="QQG34648.1"/>
    </source>
</evidence>
<reference evidence="2" key="1">
    <citation type="submission" date="2020-11" db="EMBL/GenBank/DDBJ databases">
        <authorList>
            <person name="Bejerman N."/>
        </authorList>
    </citation>
    <scope>NUCLEOTIDE SEQUENCE</scope>
    <source>
        <strain evidence="2">Cymo</strain>
    </source>
</reference>
<organism evidence="2">
    <name type="scientific">Cymodocea nodosa foveavirus 1</name>
    <dbReference type="NCBI Taxonomy" id="2794432"/>
    <lineage>
        <taxon>Viruses</taxon>
        <taxon>Riboviria</taxon>
        <taxon>Orthornavirae</taxon>
        <taxon>Kitrinoviricota</taxon>
        <taxon>Alsuviricetes</taxon>
        <taxon>Tymovirales</taxon>
        <taxon>Betaflexiviridae</taxon>
        <taxon>Quinvirinae</taxon>
        <taxon>Foveavirus</taxon>
    </lineage>
</organism>
<feature type="domain" description="(+)RNA virus helicase C-terminal" evidence="1">
    <location>
        <begin position="22"/>
        <end position="220"/>
    </location>
</feature>
<dbReference type="InterPro" id="IPR027351">
    <property type="entry name" value="(+)RNA_virus_helicase_core_dom"/>
</dbReference>
<dbReference type="GO" id="GO:0005524">
    <property type="term" value="F:ATP binding"/>
    <property type="evidence" value="ECO:0007669"/>
    <property type="project" value="InterPro"/>
</dbReference>
<accession>A0A7T5QZC5</accession>
<dbReference type="Pfam" id="PF01443">
    <property type="entry name" value="Viral_helicase1"/>
    <property type="match status" value="1"/>
</dbReference>
<name>A0A7T5QZC5_9VIRU</name>
<dbReference type="EMBL" id="MW328749">
    <property type="protein sequence ID" value="QQG34648.1"/>
    <property type="molecule type" value="Genomic_RNA"/>
</dbReference>